<proteinExistence type="predicted"/>
<evidence type="ECO:0000256" key="1">
    <source>
        <dbReference type="SAM" id="Phobius"/>
    </source>
</evidence>
<evidence type="ECO:0000313" key="2">
    <source>
        <dbReference type="EMBL" id="KAF5230104.1"/>
    </source>
</evidence>
<reference evidence="2 3" key="1">
    <citation type="journal article" date="2020" name="BMC Genomics">
        <title>Correction to: Identification and distribution of gene clusters required for synthesis of sphingolipid metabolism inhibitors in diverse species of the filamentous fungus Fusarium.</title>
        <authorList>
            <person name="Kim H.S."/>
            <person name="Lohmar J.M."/>
            <person name="Busman M."/>
            <person name="Brown D.W."/>
            <person name="Naumann T.A."/>
            <person name="Divon H.H."/>
            <person name="Lysoe E."/>
            <person name="Uhlig S."/>
            <person name="Proctor R.H."/>
        </authorList>
    </citation>
    <scope>NUCLEOTIDE SEQUENCE [LARGE SCALE GENOMIC DNA]</scope>
    <source>
        <strain evidence="2 3">NRRL 25214</strain>
    </source>
</reference>
<gene>
    <name evidence="2" type="ORF">FANTH_13986</name>
</gene>
<keyword evidence="1" id="KW-0812">Transmembrane</keyword>
<keyword evidence="1" id="KW-1133">Transmembrane helix</keyword>
<dbReference type="EMBL" id="JABEVY010000543">
    <property type="protein sequence ID" value="KAF5230104.1"/>
    <property type="molecule type" value="Genomic_DNA"/>
</dbReference>
<name>A0A8H5DNH4_9HYPO</name>
<feature type="transmembrane region" description="Helical" evidence="1">
    <location>
        <begin position="69"/>
        <end position="92"/>
    </location>
</feature>
<feature type="transmembrane region" description="Helical" evidence="1">
    <location>
        <begin position="104"/>
        <end position="126"/>
    </location>
</feature>
<dbReference type="Proteomes" id="UP000573603">
    <property type="component" value="Unassembled WGS sequence"/>
</dbReference>
<evidence type="ECO:0000313" key="3">
    <source>
        <dbReference type="Proteomes" id="UP000573603"/>
    </source>
</evidence>
<dbReference type="AlphaFoldDB" id="A0A8H5DNH4"/>
<keyword evidence="3" id="KW-1185">Reference proteome</keyword>
<comment type="caution">
    <text evidence="2">The sequence shown here is derived from an EMBL/GenBank/DDBJ whole genome shotgun (WGS) entry which is preliminary data.</text>
</comment>
<protein>
    <submittedName>
        <fullName evidence="2">Uncharacterized protein</fullName>
    </submittedName>
</protein>
<organism evidence="2 3">
    <name type="scientific">Fusarium anthophilum</name>
    <dbReference type="NCBI Taxonomy" id="48485"/>
    <lineage>
        <taxon>Eukaryota</taxon>
        <taxon>Fungi</taxon>
        <taxon>Dikarya</taxon>
        <taxon>Ascomycota</taxon>
        <taxon>Pezizomycotina</taxon>
        <taxon>Sordariomycetes</taxon>
        <taxon>Hypocreomycetidae</taxon>
        <taxon>Hypocreales</taxon>
        <taxon>Nectriaceae</taxon>
        <taxon>Fusarium</taxon>
        <taxon>Fusarium fujikuroi species complex</taxon>
    </lineage>
</organism>
<keyword evidence="1" id="KW-0472">Membrane</keyword>
<sequence>MDTHDALTPQATTASPTGVDLDRSASILSPSVDRKPSLQASIDILTEAIQSLSHSLPKPKPPILTWLDILLPIIQALTIFGGSITFTLIIGANARPTRRFTDQMVRDLLSVAWLLSALALAMATIAQLTVAGRDERIQARGDAKRLYTWVLLPPFLGYARLFRRWMAGYRYCSTG</sequence>
<accession>A0A8H5DNH4</accession>
<feature type="transmembrane region" description="Helical" evidence="1">
    <location>
        <begin position="146"/>
        <end position="162"/>
    </location>
</feature>